<name>A0A8X8AXX2_BRACI</name>
<dbReference type="PANTHER" id="PTHR31570">
    <property type="entry name" value="HAUS AUGMIN-LIKE COMPLEX SUBUNIT 1"/>
    <property type="match status" value="1"/>
</dbReference>
<keyword evidence="8" id="KW-0206">Cytoskeleton</keyword>
<comment type="caution">
    <text evidence="11">The sequence shown here is derived from an EMBL/GenBank/DDBJ whole genome shotgun (WGS) entry which is preliminary data.</text>
</comment>
<keyword evidence="12" id="KW-1185">Reference proteome</keyword>
<evidence type="ECO:0000256" key="7">
    <source>
        <dbReference type="ARBA" id="ARBA00023054"/>
    </source>
</evidence>
<keyword evidence="7" id="KW-0175">Coiled coil</keyword>
<evidence type="ECO:0000256" key="4">
    <source>
        <dbReference type="ARBA" id="ARBA00022618"/>
    </source>
</evidence>
<reference evidence="11 12" key="1">
    <citation type="submission" date="2020-02" db="EMBL/GenBank/DDBJ databases">
        <authorList>
            <person name="Ma Q."/>
            <person name="Huang Y."/>
            <person name="Song X."/>
            <person name="Pei D."/>
        </authorList>
    </citation>
    <scope>NUCLEOTIDE SEQUENCE [LARGE SCALE GENOMIC DNA]</scope>
    <source>
        <strain evidence="11">Sxm20200214</strain>
        <tissue evidence="11">Leaf</tissue>
    </source>
</reference>
<dbReference type="GO" id="GO:0005829">
    <property type="term" value="C:cytosol"/>
    <property type="evidence" value="ECO:0007669"/>
    <property type="project" value="TreeGrafter"/>
</dbReference>
<dbReference type="GO" id="GO:0005819">
    <property type="term" value="C:spindle"/>
    <property type="evidence" value="ECO:0007669"/>
    <property type="project" value="UniProtKB-SubCell"/>
</dbReference>
<sequence>MGYDIGPNPAIFHSPVNNNVFLVVIEESTQGESTFSAERRQDSSPTGDVESKPPEPIVKSNVLVPYKDLESPQQVSSSFVAESDLGNGDDDEVKKRPAFDYMERVQPNINASKIVMNRFLLSLLFVGEDVAQGVGYSTKITHIELVEMAEHRKKLEKMTKPVLDTLRSYQDLPLSEHVSRDKKSVACGSV</sequence>
<keyword evidence="9" id="KW-0131">Cell cycle</keyword>
<comment type="similarity">
    <text evidence="2">Belongs to the HAUS1 family.</text>
</comment>
<proteinExistence type="inferred from homology"/>
<dbReference type="GO" id="GO:0070652">
    <property type="term" value="C:HAUS complex"/>
    <property type="evidence" value="ECO:0007669"/>
    <property type="project" value="InterPro"/>
</dbReference>
<evidence type="ECO:0000313" key="12">
    <source>
        <dbReference type="Proteomes" id="UP000886595"/>
    </source>
</evidence>
<evidence type="ECO:0000256" key="2">
    <source>
        <dbReference type="ARBA" id="ARBA00005479"/>
    </source>
</evidence>
<dbReference type="Proteomes" id="UP000886595">
    <property type="component" value="Unassembled WGS sequence"/>
</dbReference>
<evidence type="ECO:0000256" key="5">
    <source>
        <dbReference type="ARBA" id="ARBA00022701"/>
    </source>
</evidence>
<dbReference type="GO" id="GO:0051225">
    <property type="term" value="P:spindle assembly"/>
    <property type="evidence" value="ECO:0007669"/>
    <property type="project" value="InterPro"/>
</dbReference>
<dbReference type="InterPro" id="IPR026243">
    <property type="entry name" value="HAUS1"/>
</dbReference>
<dbReference type="OrthoDB" id="5372507at2759"/>
<evidence type="ECO:0000256" key="6">
    <source>
        <dbReference type="ARBA" id="ARBA00022776"/>
    </source>
</evidence>
<protein>
    <submittedName>
        <fullName evidence="11">Uncharacterized protein</fullName>
    </submittedName>
</protein>
<keyword evidence="6" id="KW-0498">Mitosis</keyword>
<keyword evidence="4" id="KW-0132">Cell division</keyword>
<organism evidence="11 12">
    <name type="scientific">Brassica carinata</name>
    <name type="common">Ethiopian mustard</name>
    <name type="synonym">Abyssinian cabbage</name>
    <dbReference type="NCBI Taxonomy" id="52824"/>
    <lineage>
        <taxon>Eukaryota</taxon>
        <taxon>Viridiplantae</taxon>
        <taxon>Streptophyta</taxon>
        <taxon>Embryophyta</taxon>
        <taxon>Tracheophyta</taxon>
        <taxon>Spermatophyta</taxon>
        <taxon>Magnoliopsida</taxon>
        <taxon>eudicotyledons</taxon>
        <taxon>Gunneridae</taxon>
        <taxon>Pentapetalae</taxon>
        <taxon>rosids</taxon>
        <taxon>malvids</taxon>
        <taxon>Brassicales</taxon>
        <taxon>Brassicaceae</taxon>
        <taxon>Brassiceae</taxon>
        <taxon>Brassica</taxon>
    </lineage>
</organism>
<dbReference type="PANTHER" id="PTHR31570:SF1">
    <property type="entry name" value="HAUS AUGMIN-LIKE COMPLEX SUBUNIT 1"/>
    <property type="match status" value="1"/>
</dbReference>
<comment type="subcellular location">
    <subcellularLocation>
        <location evidence="1">Cytoplasm</location>
        <location evidence="1">Cytoskeleton</location>
        <location evidence="1">Spindle</location>
    </subcellularLocation>
</comment>
<evidence type="ECO:0000256" key="9">
    <source>
        <dbReference type="ARBA" id="ARBA00023306"/>
    </source>
</evidence>
<feature type="region of interest" description="Disordered" evidence="10">
    <location>
        <begin position="30"/>
        <end position="57"/>
    </location>
</feature>
<dbReference type="EMBL" id="JAAMPC010000004">
    <property type="protein sequence ID" value="KAG2315730.1"/>
    <property type="molecule type" value="Genomic_DNA"/>
</dbReference>
<evidence type="ECO:0000256" key="1">
    <source>
        <dbReference type="ARBA" id="ARBA00004186"/>
    </source>
</evidence>
<evidence type="ECO:0000256" key="10">
    <source>
        <dbReference type="SAM" id="MobiDB-lite"/>
    </source>
</evidence>
<keyword evidence="5" id="KW-0493">Microtubule</keyword>
<dbReference type="GO" id="GO:0005874">
    <property type="term" value="C:microtubule"/>
    <property type="evidence" value="ECO:0007669"/>
    <property type="project" value="UniProtKB-KW"/>
</dbReference>
<evidence type="ECO:0000256" key="8">
    <source>
        <dbReference type="ARBA" id="ARBA00023212"/>
    </source>
</evidence>
<evidence type="ECO:0000313" key="11">
    <source>
        <dbReference type="EMBL" id="KAG2315730.1"/>
    </source>
</evidence>
<dbReference type="AlphaFoldDB" id="A0A8X8AXX2"/>
<evidence type="ECO:0000256" key="3">
    <source>
        <dbReference type="ARBA" id="ARBA00022490"/>
    </source>
</evidence>
<accession>A0A8X8AXX2</accession>
<gene>
    <name evidence="11" type="ORF">Bca52824_018852</name>
</gene>
<dbReference type="GO" id="GO:0051301">
    <property type="term" value="P:cell division"/>
    <property type="evidence" value="ECO:0007669"/>
    <property type="project" value="UniProtKB-KW"/>
</dbReference>
<keyword evidence="3" id="KW-0963">Cytoplasm</keyword>